<accession>F4RRR7</accession>
<keyword evidence="2" id="KW-1185">Reference proteome</keyword>
<reference evidence="2" key="1">
    <citation type="journal article" date="2011" name="Proc. Natl. Acad. Sci. U.S.A.">
        <title>Obligate biotrophy features unraveled by the genomic analysis of rust fungi.</title>
        <authorList>
            <person name="Duplessis S."/>
            <person name="Cuomo C.A."/>
            <person name="Lin Y.-C."/>
            <person name="Aerts A."/>
            <person name="Tisserant E."/>
            <person name="Veneault-Fourrey C."/>
            <person name="Joly D.L."/>
            <person name="Hacquard S."/>
            <person name="Amselem J."/>
            <person name="Cantarel B.L."/>
            <person name="Chiu R."/>
            <person name="Coutinho P.M."/>
            <person name="Feau N."/>
            <person name="Field M."/>
            <person name="Frey P."/>
            <person name="Gelhaye E."/>
            <person name="Goldberg J."/>
            <person name="Grabherr M.G."/>
            <person name="Kodira C.D."/>
            <person name="Kohler A."/>
            <person name="Kuees U."/>
            <person name="Lindquist E.A."/>
            <person name="Lucas S.M."/>
            <person name="Mago R."/>
            <person name="Mauceli E."/>
            <person name="Morin E."/>
            <person name="Murat C."/>
            <person name="Pangilinan J.L."/>
            <person name="Park R."/>
            <person name="Pearson M."/>
            <person name="Quesneville H."/>
            <person name="Rouhier N."/>
            <person name="Sakthikumar S."/>
            <person name="Salamov A.A."/>
            <person name="Schmutz J."/>
            <person name="Selles B."/>
            <person name="Shapiro H."/>
            <person name="Tanguay P."/>
            <person name="Tuskan G.A."/>
            <person name="Henrissat B."/>
            <person name="Van de Peer Y."/>
            <person name="Rouze P."/>
            <person name="Ellis J.G."/>
            <person name="Dodds P.N."/>
            <person name="Schein J.E."/>
            <person name="Zhong S."/>
            <person name="Hamelin R.C."/>
            <person name="Grigoriev I.V."/>
            <person name="Szabo L.J."/>
            <person name="Martin F."/>
        </authorList>
    </citation>
    <scope>NUCLEOTIDE SEQUENCE [LARGE SCALE GENOMIC DNA]</scope>
    <source>
        <strain evidence="2">98AG31 / pathotype 3-4-7</strain>
    </source>
</reference>
<sequence length="135" mass="15298">METAPHEPTLEIRDDVLAQLYIVRDRFEDGIEGSAKLQHNDGRSYDVHLFGNKAIRIVRATDGDHCVYMSLEYHPTESENQSGLCTISSETRHHWLLMLPNTGAVRAKVLSEQKMSRAAIDAVLERITIIRDCAH</sequence>
<dbReference type="EMBL" id="GL883115">
    <property type="protein sequence ID" value="EGG04978.1"/>
    <property type="molecule type" value="Genomic_DNA"/>
</dbReference>
<dbReference type="AlphaFoldDB" id="F4RRR7"/>
<gene>
    <name evidence="1" type="ORF">MELLADRAFT_108037</name>
</gene>
<dbReference type="HOGENOM" id="CLU_1855705_0_0_1"/>
<dbReference type="KEGG" id="mlr:MELLADRAFT_108037"/>
<dbReference type="GeneID" id="18923350"/>
<evidence type="ECO:0000313" key="1">
    <source>
        <dbReference type="EMBL" id="EGG04978.1"/>
    </source>
</evidence>
<organism evidence="2">
    <name type="scientific">Melampsora larici-populina (strain 98AG31 / pathotype 3-4-7)</name>
    <name type="common">Poplar leaf rust fungus</name>
    <dbReference type="NCBI Taxonomy" id="747676"/>
    <lineage>
        <taxon>Eukaryota</taxon>
        <taxon>Fungi</taxon>
        <taxon>Dikarya</taxon>
        <taxon>Basidiomycota</taxon>
        <taxon>Pucciniomycotina</taxon>
        <taxon>Pucciniomycetes</taxon>
        <taxon>Pucciniales</taxon>
        <taxon>Melampsoraceae</taxon>
        <taxon>Melampsora</taxon>
    </lineage>
</organism>
<evidence type="ECO:0000313" key="2">
    <source>
        <dbReference type="Proteomes" id="UP000001072"/>
    </source>
</evidence>
<name>F4RRR7_MELLP</name>
<dbReference type="Proteomes" id="UP000001072">
    <property type="component" value="Unassembled WGS sequence"/>
</dbReference>
<protein>
    <submittedName>
        <fullName evidence="1">Uncharacterized protein</fullName>
    </submittedName>
</protein>
<dbReference type="InParanoid" id="F4RRR7"/>
<dbReference type="RefSeq" id="XP_007411731.1">
    <property type="nucleotide sequence ID" value="XM_007411669.1"/>
</dbReference>
<dbReference type="VEuPathDB" id="FungiDB:MELLADRAFT_108037"/>
<proteinExistence type="predicted"/>